<dbReference type="Proteomes" id="UP001363151">
    <property type="component" value="Unassembled WGS sequence"/>
</dbReference>
<feature type="compositionally biased region" description="Basic and acidic residues" evidence="1">
    <location>
        <begin position="24"/>
        <end position="36"/>
    </location>
</feature>
<keyword evidence="3" id="KW-1185">Reference proteome</keyword>
<organism evidence="2 3">
    <name type="scientific">Aureococcus anophagefferens</name>
    <name type="common">Harmful bloom alga</name>
    <dbReference type="NCBI Taxonomy" id="44056"/>
    <lineage>
        <taxon>Eukaryota</taxon>
        <taxon>Sar</taxon>
        <taxon>Stramenopiles</taxon>
        <taxon>Ochrophyta</taxon>
        <taxon>Pelagophyceae</taxon>
        <taxon>Pelagomonadales</taxon>
        <taxon>Pelagomonadaceae</taxon>
        <taxon>Aureococcus</taxon>
    </lineage>
</organism>
<dbReference type="PANTHER" id="PTHR31152:SF1">
    <property type="entry name" value="PLAC8 FAMILY PROTEIN"/>
    <property type="match status" value="1"/>
</dbReference>
<evidence type="ECO:0000256" key="1">
    <source>
        <dbReference type="SAM" id="MobiDB-lite"/>
    </source>
</evidence>
<dbReference type="PANTHER" id="PTHR31152">
    <property type="entry name" value="PLAC8 FAMILY PROTEIN"/>
    <property type="match status" value="1"/>
</dbReference>
<feature type="region of interest" description="Disordered" evidence="1">
    <location>
        <begin position="12"/>
        <end position="39"/>
    </location>
</feature>
<comment type="caution">
    <text evidence="2">The sequence shown here is derived from an EMBL/GenBank/DDBJ whole genome shotgun (WGS) entry which is preliminary data.</text>
</comment>
<proteinExistence type="predicted"/>
<accession>A0ABR1FZ44</accession>
<gene>
    <name evidence="2" type="ORF">SO694_0027107</name>
</gene>
<name>A0ABR1FZ44_AURAN</name>
<dbReference type="EMBL" id="JBBJCI010000185">
    <property type="protein sequence ID" value="KAK7241545.1"/>
    <property type="molecule type" value="Genomic_DNA"/>
</dbReference>
<evidence type="ECO:0000313" key="2">
    <source>
        <dbReference type="EMBL" id="KAK7241545.1"/>
    </source>
</evidence>
<protein>
    <submittedName>
        <fullName evidence="2">Proline-rich family protein</fullName>
    </submittedName>
</protein>
<reference evidence="2 3" key="1">
    <citation type="submission" date="2024-03" db="EMBL/GenBank/DDBJ databases">
        <title>Aureococcus anophagefferens CCMP1851 and Kratosvirus quantuckense: Draft genome of a second virus-susceptible host strain in the model system.</title>
        <authorList>
            <person name="Chase E."/>
            <person name="Truchon A.R."/>
            <person name="Schepens W."/>
            <person name="Wilhelm S.W."/>
        </authorList>
    </citation>
    <scope>NUCLEOTIDE SEQUENCE [LARGE SCALE GENOMIC DNA]</scope>
    <source>
        <strain evidence="2 3">CCMP1851</strain>
    </source>
</reference>
<evidence type="ECO:0000313" key="3">
    <source>
        <dbReference type="Proteomes" id="UP001363151"/>
    </source>
</evidence>
<sequence>MCLCFFARRPRRTPKPAASTPRPPQDDSPHENDARGGRQNMFKTGMQDAPCKDPLACCCGGLPCFLPFTNCYMRHKALEGNMDAYVCCQGYYDRCCFKAGSIGDQGNPCCLALEGFCCLSCSLSSTRMYVMDKYDLQSDPCDRRIIRFNNCVQMLACICHLAAMFDPSFRDLANILDLIADIVFYTTAGCMHAQVHYELTEREKSGTLAAVSAGGGGQFAAAPKYEPEYPSAPRPQQMAHQNYPPAGQPRTFPVVIPEGVYAGTQLQVQAPNGQTMMFAVPPGAAAGQQVMVPY</sequence>